<name>A0A839IWH3_9GAMM</name>
<accession>A0A839IWH3</accession>
<gene>
    <name evidence="1" type="ORF">H4O21_22100</name>
</gene>
<reference evidence="1 2" key="1">
    <citation type="submission" date="2020-08" db="EMBL/GenBank/DDBJ databases">
        <title>Oceanospirillum sp. nov. isolated from marine sediment.</title>
        <authorList>
            <person name="Ji X."/>
        </authorList>
    </citation>
    <scope>NUCLEOTIDE SEQUENCE [LARGE SCALE GENOMIC DNA]</scope>
    <source>
        <strain evidence="1 2">D5</strain>
    </source>
</reference>
<proteinExistence type="predicted"/>
<evidence type="ECO:0000313" key="2">
    <source>
        <dbReference type="Proteomes" id="UP000565262"/>
    </source>
</evidence>
<dbReference type="CDD" id="cd00138">
    <property type="entry name" value="PLDc_SF"/>
    <property type="match status" value="1"/>
</dbReference>
<sequence length="653" mass="72928">MSKQIAPSLVSYFTPPEGQKGEFGLITGYSADSDFFNDALEKFTLNIQAQRAREGSGSLALMLDPNHPQISMTNCYGLLHLPLKRETSKSFNLLHAKVAILLFKGIETDDYSARLIVSTGNWTRQTLEDSLDLVWSIDLAFDQPDEQNSTDFAAAYRFLTHTLSHFDSHIFNASNSQGAVSVTQSRFEQFHQLLDSVKAVEGFKPRFFDNRQSSLLSQLADQVAEHAGSKKRNYLALGSGFYQGGEKTGEVPSVIADIHSHLSEHGLLTKSAEKDIVVNPKGCQAIAANLESLQEAGWGVLSAYDPVYKNNPAARDLHAKFIFSAKEVSDQDECKRPWIYLGSGNLTGPGFKQKASPSGGNLEAGVVFAPQGLTWFGNEDPESCISNQLPISWEDGQYIEESISLAVGSDMQEHDSLYIASPIAYFCIKETLDDKFVLKPNAPLTSDLTFSDVAPEKYEQVNEQELHWFDKQPRQLTLCWQHNGTDHKELIPVIDEYGRIAASELPELDLDDAWHVFSSFPLLPADEGEEGVGERDMGEMSQTDSVASPKKSYYINRMMSLIELIAEKQTSVPQKDWSQWCTRLEQTFEQLKSDEIFAFFKGIEINPLSPLWESPFRPVYAENAKTDEGLGYDLLLKRLEEKLGLETLAKLGR</sequence>
<keyword evidence="2" id="KW-1185">Reference proteome</keyword>
<dbReference type="Proteomes" id="UP000565262">
    <property type="component" value="Unassembled WGS sequence"/>
</dbReference>
<protein>
    <submittedName>
        <fullName evidence="1">Uncharacterized protein</fullName>
    </submittedName>
</protein>
<comment type="caution">
    <text evidence="1">The sequence shown here is derived from an EMBL/GenBank/DDBJ whole genome shotgun (WGS) entry which is preliminary data.</text>
</comment>
<dbReference type="EMBL" id="JACJFM010000050">
    <property type="protein sequence ID" value="MBB1489308.1"/>
    <property type="molecule type" value="Genomic_DNA"/>
</dbReference>
<evidence type="ECO:0000313" key="1">
    <source>
        <dbReference type="EMBL" id="MBB1489308.1"/>
    </source>
</evidence>
<dbReference type="RefSeq" id="WP_182811304.1">
    <property type="nucleotide sequence ID" value="NZ_JACJFM010000050.1"/>
</dbReference>
<organism evidence="1 2">
    <name type="scientific">Oceanospirillum sediminis</name>
    <dbReference type="NCBI Taxonomy" id="2760088"/>
    <lineage>
        <taxon>Bacteria</taxon>
        <taxon>Pseudomonadati</taxon>
        <taxon>Pseudomonadota</taxon>
        <taxon>Gammaproteobacteria</taxon>
        <taxon>Oceanospirillales</taxon>
        <taxon>Oceanospirillaceae</taxon>
        <taxon>Oceanospirillum</taxon>
    </lineage>
</organism>
<dbReference type="AlphaFoldDB" id="A0A839IWH3"/>